<organism evidence="1 2">
    <name type="scientific">Acinetobacter sichuanensis</name>
    <dbReference type="NCBI Taxonomy" id="2136183"/>
    <lineage>
        <taxon>Bacteria</taxon>
        <taxon>Pseudomonadati</taxon>
        <taxon>Pseudomonadota</taxon>
        <taxon>Gammaproteobacteria</taxon>
        <taxon>Moraxellales</taxon>
        <taxon>Moraxellaceae</taxon>
        <taxon>Acinetobacter</taxon>
    </lineage>
</organism>
<sequence>MTIKQALACMPHTPDDVFIARFQSSQAMQDDRTIFSVQLSADQFIFRSWIDQFRYAKPKQWQSEFSSQNIAKDSLIIGLAYTPDGTKPEQYQIASFAMLSCQNDRLSISKPVTSFFAWDRNRSSCEYTDGKTIGILDGFIQYDQNDYLKKLQQKYPNCQQLNAAFPKAVVNDTQQNIQQLSGFLHWWNKLLNSFKLWF</sequence>
<evidence type="ECO:0000313" key="1">
    <source>
        <dbReference type="EMBL" id="MFC2997890.1"/>
    </source>
</evidence>
<evidence type="ECO:0000313" key="2">
    <source>
        <dbReference type="Proteomes" id="UP001595455"/>
    </source>
</evidence>
<gene>
    <name evidence="1" type="ORF">ACFODO_22085</name>
</gene>
<keyword evidence="2" id="KW-1185">Reference proteome</keyword>
<proteinExistence type="predicted"/>
<dbReference type="RefSeq" id="WP_322887899.1">
    <property type="nucleotide sequence ID" value="NZ_JBHRSF010000160.1"/>
</dbReference>
<accession>A0ABV7BJX0</accession>
<reference evidence="2" key="1">
    <citation type="journal article" date="2019" name="Int. J. Syst. Evol. Microbiol.">
        <title>The Global Catalogue of Microorganisms (GCM) 10K type strain sequencing project: providing services to taxonomists for standard genome sequencing and annotation.</title>
        <authorList>
            <consortium name="The Broad Institute Genomics Platform"/>
            <consortium name="The Broad Institute Genome Sequencing Center for Infectious Disease"/>
            <person name="Wu L."/>
            <person name="Ma J."/>
        </authorList>
    </citation>
    <scope>NUCLEOTIDE SEQUENCE [LARGE SCALE GENOMIC DNA]</scope>
    <source>
        <strain evidence="2">KCTC 62575</strain>
    </source>
</reference>
<name>A0ABV7BJX0_9GAMM</name>
<dbReference type="Proteomes" id="UP001595455">
    <property type="component" value="Unassembled WGS sequence"/>
</dbReference>
<dbReference type="EMBL" id="JBHRSF010000160">
    <property type="protein sequence ID" value="MFC2997890.1"/>
    <property type="molecule type" value="Genomic_DNA"/>
</dbReference>
<comment type="caution">
    <text evidence="1">The sequence shown here is derived from an EMBL/GenBank/DDBJ whole genome shotgun (WGS) entry which is preliminary data.</text>
</comment>
<protein>
    <submittedName>
        <fullName evidence="1">Uncharacterized protein</fullName>
    </submittedName>
</protein>